<protein>
    <submittedName>
        <fullName evidence="1">Uncharacterized protein</fullName>
    </submittedName>
</protein>
<name>A0ACC0AEA1_CATRO</name>
<evidence type="ECO:0000313" key="2">
    <source>
        <dbReference type="Proteomes" id="UP001060085"/>
    </source>
</evidence>
<evidence type="ECO:0000313" key="1">
    <source>
        <dbReference type="EMBL" id="KAI5658322.1"/>
    </source>
</evidence>
<dbReference type="Proteomes" id="UP001060085">
    <property type="component" value="Linkage Group LG06"/>
</dbReference>
<comment type="caution">
    <text evidence="1">The sequence shown here is derived from an EMBL/GenBank/DDBJ whole genome shotgun (WGS) entry which is preliminary data.</text>
</comment>
<accession>A0ACC0AEA1</accession>
<reference evidence="2" key="1">
    <citation type="journal article" date="2023" name="Nat. Plants">
        <title>Single-cell RNA sequencing provides a high-resolution roadmap for understanding the multicellular compartmentation of specialized metabolism.</title>
        <authorList>
            <person name="Sun S."/>
            <person name="Shen X."/>
            <person name="Li Y."/>
            <person name="Li Y."/>
            <person name="Wang S."/>
            <person name="Li R."/>
            <person name="Zhang H."/>
            <person name="Shen G."/>
            <person name="Guo B."/>
            <person name="Wei J."/>
            <person name="Xu J."/>
            <person name="St-Pierre B."/>
            <person name="Chen S."/>
            <person name="Sun C."/>
        </authorList>
    </citation>
    <scope>NUCLEOTIDE SEQUENCE [LARGE SCALE GENOMIC DNA]</scope>
</reference>
<organism evidence="1 2">
    <name type="scientific">Catharanthus roseus</name>
    <name type="common">Madagascar periwinkle</name>
    <name type="synonym">Vinca rosea</name>
    <dbReference type="NCBI Taxonomy" id="4058"/>
    <lineage>
        <taxon>Eukaryota</taxon>
        <taxon>Viridiplantae</taxon>
        <taxon>Streptophyta</taxon>
        <taxon>Embryophyta</taxon>
        <taxon>Tracheophyta</taxon>
        <taxon>Spermatophyta</taxon>
        <taxon>Magnoliopsida</taxon>
        <taxon>eudicotyledons</taxon>
        <taxon>Gunneridae</taxon>
        <taxon>Pentapetalae</taxon>
        <taxon>asterids</taxon>
        <taxon>lamiids</taxon>
        <taxon>Gentianales</taxon>
        <taxon>Apocynaceae</taxon>
        <taxon>Rauvolfioideae</taxon>
        <taxon>Vinceae</taxon>
        <taxon>Catharanthinae</taxon>
        <taxon>Catharanthus</taxon>
    </lineage>
</organism>
<dbReference type="EMBL" id="CM044706">
    <property type="protein sequence ID" value="KAI5658322.1"/>
    <property type="molecule type" value="Genomic_DNA"/>
</dbReference>
<keyword evidence="2" id="KW-1185">Reference proteome</keyword>
<sequence>MAQPQLSSSNSRVAQSLFLAVVHAEPVPLLHGTAQQQLFEEAQSTSSGKVQPFDVAHLQLGISSVQLEENRQMSSPSLEAVAHIESGSSSTFSHEGSTQSGSNLRLASSLRRVRKATEKSTRLLETRLILLRRWCGTAVVESSIISYKTGEKGDWERIS</sequence>
<gene>
    <name evidence="1" type="ORF">M9H77_27115</name>
</gene>
<proteinExistence type="predicted"/>